<dbReference type="SUPFAM" id="SSF53254">
    <property type="entry name" value="Phosphoglycerate mutase-like"/>
    <property type="match status" value="1"/>
</dbReference>
<keyword evidence="2" id="KW-0472">Membrane</keyword>
<protein>
    <submittedName>
        <fullName evidence="3">Phosphoglycerate mutase-like protein</fullName>
    </submittedName>
</protein>
<dbReference type="AlphaFoldDB" id="A0A1Q3E3M6"/>
<evidence type="ECO:0000256" key="1">
    <source>
        <dbReference type="ARBA" id="ARBA00022801"/>
    </source>
</evidence>
<dbReference type="EMBL" id="BDGU01000075">
    <property type="protein sequence ID" value="GAW01830.1"/>
    <property type="molecule type" value="Genomic_DNA"/>
</dbReference>
<feature type="transmembrane region" description="Helical" evidence="2">
    <location>
        <begin position="45"/>
        <end position="74"/>
    </location>
</feature>
<dbReference type="Proteomes" id="UP000188533">
    <property type="component" value="Unassembled WGS sequence"/>
</dbReference>
<dbReference type="Gene3D" id="3.40.50.1240">
    <property type="entry name" value="Phosphoglycerate mutase-like"/>
    <property type="match status" value="1"/>
</dbReference>
<comment type="caution">
    <text evidence="3">The sequence shown here is derived from an EMBL/GenBank/DDBJ whole genome shotgun (WGS) entry which is preliminary data.</text>
</comment>
<dbReference type="GO" id="GO:0009277">
    <property type="term" value="C:fungal-type cell wall"/>
    <property type="evidence" value="ECO:0007669"/>
    <property type="project" value="TreeGrafter"/>
</dbReference>
<sequence length="632" mass="68786">MSLLQGLRRSTLQIEHTFYSTFRAAISSVALRPHRHHLGTDKRRVGYVSFLLTSMITSSLVSIVLLVSTFGAAFDPLKHSGNASPYFDAPTLPGLGPETPAGCVVDQAAYFVRHGSRYPEPGSFVGWQDLFWKIQNATFIAHGPLAFLPTWNLPVDNVDHQPLFLSSTGAQESFDLGVELRKSYAFTTGGGNFTAWSAGEQRVVDTATYFLRGYLSDGNYISDPSLNRGHLIVLPDSLTADQAINATNGTFADSLTPSASCPPYTVFSNNGSAAASTFRATYQNRTAARINSFLQGNLTFDATDIGVMQDLCGFGYEINGDRRFCDIFTGEEWLDYEYADDLNYYYGSGPGNPLSAVTGYPWIKAISDLFEVGPNNTVSNGTLIPPPLIMGFSHDNNLPPLLSALGLWNDTILSLTQRDTNPLRQFRSGHLVAFRGYLALERLTCSTPRPDLNNPGIFHQAGVLGGAVINLNDTAVTSPNISSTTTPQLYVRVRADNAPIPVPSCSSGPGQTCPLTQFIEKVNGPLANSAGDFMEVCGLANVTGPGGIQGVRSQQTECHDFTSGTRLNKVCCRHIVAPPILMLPHAAQPDYWPGEKGISLYFPMHVETIMEHWMYEDELSPPKESCYTDSVT</sequence>
<dbReference type="PANTHER" id="PTHR20963:SF18">
    <property type="entry name" value="ACID PHOSPHATASE PHO11-RELATED"/>
    <property type="match status" value="1"/>
</dbReference>
<evidence type="ECO:0000313" key="3">
    <source>
        <dbReference type="EMBL" id="GAW01830.1"/>
    </source>
</evidence>
<organism evidence="3 4">
    <name type="scientific">Lentinula edodes</name>
    <name type="common">Shiitake mushroom</name>
    <name type="synonym">Lentinus edodes</name>
    <dbReference type="NCBI Taxonomy" id="5353"/>
    <lineage>
        <taxon>Eukaryota</taxon>
        <taxon>Fungi</taxon>
        <taxon>Dikarya</taxon>
        <taxon>Basidiomycota</taxon>
        <taxon>Agaricomycotina</taxon>
        <taxon>Agaricomycetes</taxon>
        <taxon>Agaricomycetidae</taxon>
        <taxon>Agaricales</taxon>
        <taxon>Marasmiineae</taxon>
        <taxon>Omphalotaceae</taxon>
        <taxon>Lentinula</taxon>
    </lineage>
</organism>
<dbReference type="InterPro" id="IPR033379">
    <property type="entry name" value="Acid_Pase_AS"/>
</dbReference>
<dbReference type="Pfam" id="PF00328">
    <property type="entry name" value="His_Phos_2"/>
    <property type="match status" value="1"/>
</dbReference>
<proteinExistence type="predicted"/>
<keyword evidence="4" id="KW-1185">Reference proteome</keyword>
<evidence type="ECO:0000313" key="4">
    <source>
        <dbReference type="Proteomes" id="UP000188533"/>
    </source>
</evidence>
<dbReference type="STRING" id="5353.A0A1Q3E3M6"/>
<reference evidence="3 4" key="1">
    <citation type="submission" date="2016-08" db="EMBL/GenBank/DDBJ databases">
        <authorList>
            <consortium name="Lentinula edodes genome sequencing consortium"/>
            <person name="Sakamoto Y."/>
            <person name="Nakade K."/>
            <person name="Sato S."/>
            <person name="Yoshida Y."/>
            <person name="Miyazaki K."/>
            <person name="Natsume S."/>
            <person name="Konno N."/>
        </authorList>
    </citation>
    <scope>NUCLEOTIDE SEQUENCE [LARGE SCALE GENOMIC DNA]</scope>
    <source>
        <strain evidence="3 4">NBRC 111202</strain>
    </source>
</reference>
<keyword evidence="2" id="KW-0812">Transmembrane</keyword>
<gene>
    <name evidence="3" type="ORF">LENED_003448</name>
</gene>
<accession>A0A1Q3E3M6</accession>
<dbReference type="InterPro" id="IPR000560">
    <property type="entry name" value="His_Pase_clade-2"/>
</dbReference>
<keyword evidence="1" id="KW-0378">Hydrolase</keyword>
<dbReference type="GO" id="GO:0003993">
    <property type="term" value="F:acid phosphatase activity"/>
    <property type="evidence" value="ECO:0007669"/>
    <property type="project" value="TreeGrafter"/>
</dbReference>
<dbReference type="PROSITE" id="PS00778">
    <property type="entry name" value="HIS_ACID_PHOSPHAT_2"/>
    <property type="match status" value="1"/>
</dbReference>
<reference evidence="3 4" key="2">
    <citation type="submission" date="2017-02" db="EMBL/GenBank/DDBJ databases">
        <title>A genome survey and senescence transcriptome analysis in Lentinula edodes.</title>
        <authorList>
            <person name="Sakamoto Y."/>
            <person name="Nakade K."/>
            <person name="Sato S."/>
            <person name="Yoshida Y."/>
            <person name="Miyazaki K."/>
            <person name="Natsume S."/>
            <person name="Konno N."/>
        </authorList>
    </citation>
    <scope>NUCLEOTIDE SEQUENCE [LARGE SCALE GENOMIC DNA]</scope>
    <source>
        <strain evidence="3 4">NBRC 111202</strain>
    </source>
</reference>
<dbReference type="PANTHER" id="PTHR20963">
    <property type="entry name" value="MULTIPLE INOSITOL POLYPHOSPHATE PHOSPHATASE-RELATED"/>
    <property type="match status" value="1"/>
</dbReference>
<name>A0A1Q3E3M6_LENED</name>
<dbReference type="CDD" id="cd07061">
    <property type="entry name" value="HP_HAP_like"/>
    <property type="match status" value="1"/>
</dbReference>
<evidence type="ECO:0000256" key="2">
    <source>
        <dbReference type="SAM" id="Phobius"/>
    </source>
</evidence>
<dbReference type="InterPro" id="IPR029033">
    <property type="entry name" value="His_PPase_superfam"/>
</dbReference>
<keyword evidence="2" id="KW-1133">Transmembrane helix</keyword>